<keyword evidence="3 6" id="KW-0518">Myosin</keyword>
<protein>
    <submittedName>
        <fullName evidence="9">Myosin-8</fullName>
    </submittedName>
</protein>
<dbReference type="SUPFAM" id="SSF52540">
    <property type="entry name" value="P-loop containing nucleoside triphosphate hydrolases"/>
    <property type="match status" value="1"/>
</dbReference>
<evidence type="ECO:0000313" key="9">
    <source>
        <dbReference type="EMBL" id="OLP82909.1"/>
    </source>
</evidence>
<evidence type="ECO:0000256" key="5">
    <source>
        <dbReference type="ARBA" id="ARBA00023203"/>
    </source>
</evidence>
<accession>A0A1Q9CIZ1</accession>
<organism evidence="9 10">
    <name type="scientific">Symbiodinium microadriaticum</name>
    <name type="common">Dinoflagellate</name>
    <name type="synonym">Zooxanthella microadriatica</name>
    <dbReference type="NCBI Taxonomy" id="2951"/>
    <lineage>
        <taxon>Eukaryota</taxon>
        <taxon>Sar</taxon>
        <taxon>Alveolata</taxon>
        <taxon>Dinophyceae</taxon>
        <taxon>Suessiales</taxon>
        <taxon>Symbiodiniaceae</taxon>
        <taxon>Symbiodinium</taxon>
    </lineage>
</organism>
<keyword evidence="2 6" id="KW-0067">ATP-binding</keyword>
<dbReference type="Proteomes" id="UP000186817">
    <property type="component" value="Unassembled WGS sequence"/>
</dbReference>
<evidence type="ECO:0000256" key="4">
    <source>
        <dbReference type="ARBA" id="ARBA00023175"/>
    </source>
</evidence>
<dbReference type="GO" id="GO:0016020">
    <property type="term" value="C:membrane"/>
    <property type="evidence" value="ECO:0007669"/>
    <property type="project" value="TreeGrafter"/>
</dbReference>
<dbReference type="GO" id="GO:0016459">
    <property type="term" value="C:myosin complex"/>
    <property type="evidence" value="ECO:0007669"/>
    <property type="project" value="UniProtKB-KW"/>
</dbReference>
<dbReference type="GO" id="GO:0005737">
    <property type="term" value="C:cytoplasm"/>
    <property type="evidence" value="ECO:0007669"/>
    <property type="project" value="TreeGrafter"/>
</dbReference>
<keyword evidence="4 6" id="KW-0505">Motor protein</keyword>
<keyword evidence="1 6" id="KW-0547">Nucleotide-binding</keyword>
<dbReference type="PANTHER" id="PTHR13140:SF706">
    <property type="entry name" value="DILUTE CLASS UNCONVENTIONAL MYOSIN, ISOFORM C"/>
    <property type="match status" value="1"/>
</dbReference>
<evidence type="ECO:0000256" key="2">
    <source>
        <dbReference type="ARBA" id="ARBA00022840"/>
    </source>
</evidence>
<dbReference type="InterPro" id="IPR027417">
    <property type="entry name" value="P-loop_NTPase"/>
</dbReference>
<dbReference type="PROSITE" id="PS51456">
    <property type="entry name" value="MYOSIN_MOTOR"/>
    <property type="match status" value="1"/>
</dbReference>
<evidence type="ECO:0000313" key="10">
    <source>
        <dbReference type="Proteomes" id="UP000186817"/>
    </source>
</evidence>
<dbReference type="AlphaFoldDB" id="A0A1Q9CIZ1"/>
<comment type="caution">
    <text evidence="6">Lacks conserved residue(s) required for the propagation of feature annotation.</text>
</comment>
<dbReference type="EMBL" id="LSRX01001156">
    <property type="protein sequence ID" value="OLP82909.1"/>
    <property type="molecule type" value="Genomic_DNA"/>
</dbReference>
<sequence length="1113" mass="123457">MVPRRDEMFLRGEGCDQAEGPSLMPAPPKRPEEEDSSLPSPQPVPNRVPAGPGKLSRNKAAAGRLMPSLPEDQELHPPSPMQSGECFRLRHVRVEALLQDGTLGLLLHGTSVVGFCSEEAASHGWFVGDQIVEINGKRVAAFDEFLEQFLAAQVQGFPIVFSVLRREAPEETPDEDPLESFFSEIDFVDLAGRLKKKFGGSPGKAELASTGSSGDAILENPYIQALRRRRTELSKSPEGWSEESQSLAAKMATERGDALATLSRASTDTPRRFERRAGLLDWSLCIMRPCHEKEVVDELRTTPRMDYDYAQAPKWLAKNKVAMPNAVVLSRARRAFQEWAAVAVTGPVGCFWFALKGTLIWIKHEEEVWIQAEIVTANEKEIIVKTAEDPNSRIVLGPHEPIFLRTSDVFTSEGLSVLDDLCQLTHLHEPAVLSSLQNRFDIDKIYTFTGPILIALNPFKGIPGLYDEEAKLQLALRCGRTRRVRREVLKSFMTTKPSSKPHVFNTSNATYRGICDRRKSQTVLISGESGAGKTETTKFVMKFLAMAGAADGEVTSAARPRDQRGGSAMRQVEKQVLESNPLLEAFGNARTLRNDNSSRFGKLQPSVIVLSLSRPGLPSAFSTRFIELQFRSSGQDASALGVAGENCRLCGARIQTYLLEKVRVCDQQEGERNYHLFYEACAAASLAAADGYAFPQRLAKEKVKEVVTLNLEDVDDVEMFERRIHAKSSESFGAMQTIGIPHEEVAQILRMVASAPWRRFGAGQQRQVLHLGNVKFDAPSNNSEGSMAMAECDRSVAPRRVVAGRNGEQASGSGSESLGVRGLATRFLHVRESENEVHKVRSALCSQTRVTRSEKIRSPVNVRQAADNRDALAKAVYGIVFNFIVQSTNMSIGYVEDVKLFAGVLDIFGLRLCINFTNERLQQFFNSFVFKLEEQLYEREGIEWDPLDFPDNQDAVDMLQAKAQRWKVPEISSSAAFFFPSTQQGTGVFAILDEECAGGLGAVVPQGSDQGFNNKLIKQHRGHRRFDEIKTKPSWHLDRFVIKHFAGPVSYCSDGFLDKNKDQLSNDLIECMGASTNEFIVRTATLQIPKESYAKISRLQSDVLGDLTFADHG</sequence>
<dbReference type="OrthoDB" id="415687at2759"/>
<dbReference type="Gene3D" id="1.20.58.530">
    <property type="match status" value="1"/>
</dbReference>
<gene>
    <name evidence="9" type="primary">XI-B</name>
    <name evidence="9" type="ORF">AK812_SmicGene36394</name>
</gene>
<dbReference type="InterPro" id="IPR001609">
    <property type="entry name" value="Myosin_head_motor_dom-like"/>
</dbReference>
<dbReference type="Gene3D" id="3.40.850.10">
    <property type="entry name" value="Kinesin motor domain"/>
    <property type="match status" value="1"/>
</dbReference>
<dbReference type="GO" id="GO:0000146">
    <property type="term" value="F:microfilament motor activity"/>
    <property type="evidence" value="ECO:0007669"/>
    <property type="project" value="TreeGrafter"/>
</dbReference>
<evidence type="ECO:0000256" key="7">
    <source>
        <dbReference type="SAM" id="MobiDB-lite"/>
    </source>
</evidence>
<dbReference type="Gene3D" id="1.20.120.720">
    <property type="entry name" value="Myosin VI head, motor domain, U50 subdomain"/>
    <property type="match status" value="1"/>
</dbReference>
<dbReference type="SMART" id="SM00242">
    <property type="entry name" value="MYSc"/>
    <property type="match status" value="1"/>
</dbReference>
<feature type="region of interest" description="Disordered" evidence="7">
    <location>
        <begin position="1"/>
        <end position="57"/>
    </location>
</feature>
<evidence type="ECO:0000259" key="8">
    <source>
        <dbReference type="PROSITE" id="PS51456"/>
    </source>
</evidence>
<feature type="compositionally biased region" description="Basic and acidic residues" evidence="7">
    <location>
        <begin position="1"/>
        <end position="14"/>
    </location>
</feature>
<keyword evidence="5 6" id="KW-0009">Actin-binding</keyword>
<dbReference type="GO" id="GO:0051015">
    <property type="term" value="F:actin filament binding"/>
    <property type="evidence" value="ECO:0007669"/>
    <property type="project" value="TreeGrafter"/>
</dbReference>
<comment type="caution">
    <text evidence="9">The sequence shown here is derived from an EMBL/GenBank/DDBJ whole genome shotgun (WGS) entry which is preliminary data.</text>
</comment>
<proteinExistence type="inferred from homology"/>
<evidence type="ECO:0000256" key="1">
    <source>
        <dbReference type="ARBA" id="ARBA00022741"/>
    </source>
</evidence>
<keyword evidence="10" id="KW-1185">Reference proteome</keyword>
<dbReference type="PANTHER" id="PTHR13140">
    <property type="entry name" value="MYOSIN"/>
    <property type="match status" value="1"/>
</dbReference>
<name>A0A1Q9CIZ1_SYMMI</name>
<feature type="domain" description="Myosin motor" evidence="8">
    <location>
        <begin position="416"/>
        <end position="1113"/>
    </location>
</feature>
<dbReference type="PRINTS" id="PR00193">
    <property type="entry name" value="MYOSINHEAVY"/>
</dbReference>
<dbReference type="GO" id="GO:0007015">
    <property type="term" value="P:actin filament organization"/>
    <property type="evidence" value="ECO:0007669"/>
    <property type="project" value="TreeGrafter"/>
</dbReference>
<evidence type="ECO:0000256" key="6">
    <source>
        <dbReference type="PROSITE-ProRule" id="PRU00782"/>
    </source>
</evidence>
<dbReference type="InterPro" id="IPR036961">
    <property type="entry name" value="Kinesin_motor_dom_sf"/>
</dbReference>
<reference evidence="9 10" key="1">
    <citation type="submission" date="2016-02" db="EMBL/GenBank/DDBJ databases">
        <title>Genome analysis of coral dinoflagellate symbionts highlights evolutionary adaptations to a symbiotic lifestyle.</title>
        <authorList>
            <person name="Aranda M."/>
            <person name="Li Y."/>
            <person name="Liew Y.J."/>
            <person name="Baumgarten S."/>
            <person name="Simakov O."/>
            <person name="Wilson M."/>
            <person name="Piel J."/>
            <person name="Ashoor H."/>
            <person name="Bougouffa S."/>
            <person name="Bajic V.B."/>
            <person name="Ryu T."/>
            <person name="Ravasi T."/>
            <person name="Bayer T."/>
            <person name="Micklem G."/>
            <person name="Kim H."/>
            <person name="Bhak J."/>
            <person name="Lajeunesse T.C."/>
            <person name="Voolstra C.R."/>
        </authorList>
    </citation>
    <scope>NUCLEOTIDE SEQUENCE [LARGE SCALE GENOMIC DNA]</scope>
    <source>
        <strain evidence="9 10">CCMP2467</strain>
    </source>
</reference>
<evidence type="ECO:0000256" key="3">
    <source>
        <dbReference type="ARBA" id="ARBA00023123"/>
    </source>
</evidence>
<feature type="binding site" evidence="6">
    <location>
        <begin position="527"/>
        <end position="534"/>
    </location>
    <ligand>
        <name>ATP</name>
        <dbReference type="ChEBI" id="CHEBI:30616"/>
    </ligand>
</feature>
<dbReference type="GO" id="GO:0005524">
    <property type="term" value="F:ATP binding"/>
    <property type="evidence" value="ECO:0007669"/>
    <property type="project" value="UniProtKB-UniRule"/>
</dbReference>
<dbReference type="Pfam" id="PF00063">
    <property type="entry name" value="Myosin_head"/>
    <property type="match status" value="4"/>
</dbReference>
<comment type="similarity">
    <text evidence="6">Belongs to the TRAFAC class myosin-kinesin ATPase superfamily. Myosin family.</text>
</comment>